<dbReference type="GO" id="GO:0035838">
    <property type="term" value="C:growing cell tip"/>
    <property type="evidence" value="ECO:0007669"/>
    <property type="project" value="TreeGrafter"/>
</dbReference>
<dbReference type="AlphaFoldDB" id="A0A4Z0A5V8"/>
<dbReference type="GO" id="GO:0005886">
    <property type="term" value="C:plasma membrane"/>
    <property type="evidence" value="ECO:0007669"/>
    <property type="project" value="InterPro"/>
</dbReference>
<dbReference type="OrthoDB" id="3881at2759"/>
<comment type="subcellular location">
    <subcellularLocation>
        <location evidence="1">Membrane</location>
        <topology evidence="1">Multi-pass membrane protein</topology>
    </subcellularLocation>
</comment>
<keyword evidence="2 5" id="KW-0812">Transmembrane</keyword>
<proteinExistence type="predicted"/>
<gene>
    <name evidence="6" type="ORF">EWM64_g2292</name>
</gene>
<keyword evidence="7" id="KW-1185">Reference proteome</keyword>
<dbReference type="InterPro" id="IPR009571">
    <property type="entry name" value="SUR7/Rim9-like_fungi"/>
</dbReference>
<reference evidence="6 7" key="1">
    <citation type="submission" date="2019-02" db="EMBL/GenBank/DDBJ databases">
        <title>Genome sequencing of the rare red list fungi Hericium alpestre (H. flagellum).</title>
        <authorList>
            <person name="Buettner E."/>
            <person name="Kellner H."/>
        </authorList>
    </citation>
    <scope>NUCLEOTIDE SEQUENCE [LARGE SCALE GENOMIC DNA]</scope>
    <source>
        <strain evidence="6 7">DSM 108284</strain>
    </source>
</reference>
<evidence type="ECO:0000256" key="1">
    <source>
        <dbReference type="ARBA" id="ARBA00004141"/>
    </source>
</evidence>
<feature type="transmembrane region" description="Helical" evidence="5">
    <location>
        <begin position="63"/>
        <end position="89"/>
    </location>
</feature>
<feature type="transmembrane region" description="Helical" evidence="5">
    <location>
        <begin position="109"/>
        <end position="128"/>
    </location>
</feature>
<name>A0A4Z0A5V8_9AGAM</name>
<sequence>MLGYTIDPTLIASLTDQQQLVTIVERGVTTLLVLHLVAAGLSLVTLLPVFLTCCIFHNAAWIISLIGAITTGIVSAVVFAADIALVLVARDEIQNAGFNGIAVDFGNGVWMVLAGLVVTWLAVVALSIKVCRCCGYGRKQDHYDPYYGGGY</sequence>
<dbReference type="Pfam" id="PF06687">
    <property type="entry name" value="SUR7"/>
    <property type="match status" value="1"/>
</dbReference>
<dbReference type="EMBL" id="SFCI01000181">
    <property type="protein sequence ID" value="TFY81717.1"/>
    <property type="molecule type" value="Genomic_DNA"/>
</dbReference>
<feature type="transmembrane region" description="Helical" evidence="5">
    <location>
        <begin position="32"/>
        <end position="56"/>
    </location>
</feature>
<evidence type="ECO:0000256" key="2">
    <source>
        <dbReference type="ARBA" id="ARBA00022692"/>
    </source>
</evidence>
<protein>
    <submittedName>
        <fullName evidence="6">Uncharacterized protein</fullName>
    </submittedName>
</protein>
<dbReference type="PANTHER" id="PTHR28013:SF3">
    <property type="entry name" value="PROTEIN DCV1-RELATED"/>
    <property type="match status" value="1"/>
</dbReference>
<dbReference type="InterPro" id="IPR051380">
    <property type="entry name" value="pH-response_reg_palI/RIM9"/>
</dbReference>
<evidence type="ECO:0000313" key="7">
    <source>
        <dbReference type="Proteomes" id="UP000298061"/>
    </source>
</evidence>
<dbReference type="Proteomes" id="UP000298061">
    <property type="component" value="Unassembled WGS sequence"/>
</dbReference>
<dbReference type="STRING" id="135208.A0A4Z0A5V8"/>
<comment type="caution">
    <text evidence="6">The sequence shown here is derived from an EMBL/GenBank/DDBJ whole genome shotgun (WGS) entry which is preliminary data.</text>
</comment>
<organism evidence="6 7">
    <name type="scientific">Hericium alpestre</name>
    <dbReference type="NCBI Taxonomy" id="135208"/>
    <lineage>
        <taxon>Eukaryota</taxon>
        <taxon>Fungi</taxon>
        <taxon>Dikarya</taxon>
        <taxon>Basidiomycota</taxon>
        <taxon>Agaricomycotina</taxon>
        <taxon>Agaricomycetes</taxon>
        <taxon>Russulales</taxon>
        <taxon>Hericiaceae</taxon>
        <taxon>Hericium</taxon>
    </lineage>
</organism>
<accession>A0A4Z0A5V8</accession>
<evidence type="ECO:0000313" key="6">
    <source>
        <dbReference type="EMBL" id="TFY81717.1"/>
    </source>
</evidence>
<dbReference type="GO" id="GO:0032153">
    <property type="term" value="C:cell division site"/>
    <property type="evidence" value="ECO:0007669"/>
    <property type="project" value="TreeGrafter"/>
</dbReference>
<dbReference type="PANTHER" id="PTHR28013">
    <property type="entry name" value="PROTEIN DCV1-RELATED"/>
    <property type="match status" value="1"/>
</dbReference>
<evidence type="ECO:0000256" key="4">
    <source>
        <dbReference type="ARBA" id="ARBA00023136"/>
    </source>
</evidence>
<evidence type="ECO:0000256" key="3">
    <source>
        <dbReference type="ARBA" id="ARBA00022989"/>
    </source>
</evidence>
<keyword evidence="4 5" id="KW-0472">Membrane</keyword>
<evidence type="ECO:0000256" key="5">
    <source>
        <dbReference type="SAM" id="Phobius"/>
    </source>
</evidence>
<keyword evidence="3 5" id="KW-1133">Transmembrane helix</keyword>